<feature type="transmembrane region" description="Helical" evidence="1">
    <location>
        <begin position="168"/>
        <end position="191"/>
    </location>
</feature>
<gene>
    <name evidence="2" type="ORF">B0T19DRAFT_417847</name>
</gene>
<keyword evidence="1" id="KW-1133">Transmembrane helix</keyword>
<organism evidence="2 3">
    <name type="scientific">Cercophora scortea</name>
    <dbReference type="NCBI Taxonomy" id="314031"/>
    <lineage>
        <taxon>Eukaryota</taxon>
        <taxon>Fungi</taxon>
        <taxon>Dikarya</taxon>
        <taxon>Ascomycota</taxon>
        <taxon>Pezizomycotina</taxon>
        <taxon>Sordariomycetes</taxon>
        <taxon>Sordariomycetidae</taxon>
        <taxon>Sordariales</taxon>
        <taxon>Lasiosphaeriaceae</taxon>
        <taxon>Cercophora</taxon>
    </lineage>
</organism>
<dbReference type="AlphaFoldDB" id="A0AAE0IXZ5"/>
<sequence>MFQPARWAGQGRFKTRACFFLFSSAFVQIRLGPTVFCSSSSRLLAVPRSMCPRAAVPVATVPVPLPTIVSAGLPSTTNPVTSHYTSTTETGWIRSTGSGSDGATSIAVVSSPYTPTVTLPDPGPSRAWSHADLTVTTTASTTTSAAAPAATNADNTIATSQSPAMSTAAISGIVIGSVLSAAAIIFFWWYCRRRRRSHRKHGIVGQGAYGRAELHGESLAPPKVAQVYYYEMDGDL</sequence>
<name>A0AAE0IXZ5_9PEZI</name>
<evidence type="ECO:0000313" key="3">
    <source>
        <dbReference type="Proteomes" id="UP001286456"/>
    </source>
</evidence>
<proteinExistence type="predicted"/>
<keyword evidence="1" id="KW-0812">Transmembrane</keyword>
<evidence type="ECO:0000313" key="2">
    <source>
        <dbReference type="EMBL" id="KAK3333352.1"/>
    </source>
</evidence>
<keyword evidence="1" id="KW-0472">Membrane</keyword>
<evidence type="ECO:0000256" key="1">
    <source>
        <dbReference type="SAM" id="Phobius"/>
    </source>
</evidence>
<keyword evidence="3" id="KW-1185">Reference proteome</keyword>
<dbReference type="EMBL" id="JAUEPO010000002">
    <property type="protein sequence ID" value="KAK3333352.1"/>
    <property type="molecule type" value="Genomic_DNA"/>
</dbReference>
<reference evidence="2" key="2">
    <citation type="submission" date="2023-06" db="EMBL/GenBank/DDBJ databases">
        <authorList>
            <consortium name="Lawrence Berkeley National Laboratory"/>
            <person name="Haridas S."/>
            <person name="Hensen N."/>
            <person name="Bonometti L."/>
            <person name="Westerberg I."/>
            <person name="Brannstrom I.O."/>
            <person name="Guillou S."/>
            <person name="Cros-Aarteil S."/>
            <person name="Calhoun S."/>
            <person name="Kuo A."/>
            <person name="Mondo S."/>
            <person name="Pangilinan J."/>
            <person name="Riley R."/>
            <person name="Labutti K."/>
            <person name="Andreopoulos B."/>
            <person name="Lipzen A."/>
            <person name="Chen C."/>
            <person name="Yanf M."/>
            <person name="Daum C."/>
            <person name="Ng V."/>
            <person name="Clum A."/>
            <person name="Steindorff A."/>
            <person name="Ohm R."/>
            <person name="Martin F."/>
            <person name="Silar P."/>
            <person name="Natvig D."/>
            <person name="Lalanne C."/>
            <person name="Gautier V."/>
            <person name="Ament-Velasquez S.L."/>
            <person name="Kruys A."/>
            <person name="Hutchinson M.I."/>
            <person name="Powell A.J."/>
            <person name="Barry K."/>
            <person name="Miller A.N."/>
            <person name="Grigoriev I.V."/>
            <person name="Debuchy R."/>
            <person name="Gladieux P."/>
            <person name="Thoren M.H."/>
            <person name="Johannesson H."/>
        </authorList>
    </citation>
    <scope>NUCLEOTIDE SEQUENCE</scope>
    <source>
        <strain evidence="2">SMH4131-1</strain>
    </source>
</reference>
<protein>
    <submittedName>
        <fullName evidence="2">Uncharacterized protein</fullName>
    </submittedName>
</protein>
<reference evidence="2" key="1">
    <citation type="journal article" date="2023" name="Mol. Phylogenet. Evol.">
        <title>Genome-scale phylogeny and comparative genomics of the fungal order Sordariales.</title>
        <authorList>
            <person name="Hensen N."/>
            <person name="Bonometti L."/>
            <person name="Westerberg I."/>
            <person name="Brannstrom I.O."/>
            <person name="Guillou S."/>
            <person name="Cros-Aarteil S."/>
            <person name="Calhoun S."/>
            <person name="Haridas S."/>
            <person name="Kuo A."/>
            <person name="Mondo S."/>
            <person name="Pangilinan J."/>
            <person name="Riley R."/>
            <person name="LaButti K."/>
            <person name="Andreopoulos B."/>
            <person name="Lipzen A."/>
            <person name="Chen C."/>
            <person name="Yan M."/>
            <person name="Daum C."/>
            <person name="Ng V."/>
            <person name="Clum A."/>
            <person name="Steindorff A."/>
            <person name="Ohm R.A."/>
            <person name="Martin F."/>
            <person name="Silar P."/>
            <person name="Natvig D.O."/>
            <person name="Lalanne C."/>
            <person name="Gautier V."/>
            <person name="Ament-Velasquez S.L."/>
            <person name="Kruys A."/>
            <person name="Hutchinson M.I."/>
            <person name="Powell A.J."/>
            <person name="Barry K."/>
            <person name="Miller A.N."/>
            <person name="Grigoriev I.V."/>
            <person name="Debuchy R."/>
            <person name="Gladieux P."/>
            <person name="Hiltunen Thoren M."/>
            <person name="Johannesson H."/>
        </authorList>
    </citation>
    <scope>NUCLEOTIDE SEQUENCE</scope>
    <source>
        <strain evidence="2">SMH4131-1</strain>
    </source>
</reference>
<dbReference type="Proteomes" id="UP001286456">
    <property type="component" value="Unassembled WGS sequence"/>
</dbReference>
<comment type="caution">
    <text evidence="2">The sequence shown here is derived from an EMBL/GenBank/DDBJ whole genome shotgun (WGS) entry which is preliminary data.</text>
</comment>
<accession>A0AAE0IXZ5</accession>